<evidence type="ECO:0000256" key="2">
    <source>
        <dbReference type="SAM" id="MobiDB-lite"/>
    </source>
</evidence>
<feature type="region of interest" description="Disordered" evidence="2">
    <location>
        <begin position="506"/>
        <end position="562"/>
    </location>
</feature>
<feature type="compositionally biased region" description="Low complexity" evidence="2">
    <location>
        <begin position="460"/>
        <end position="477"/>
    </location>
</feature>
<name>A0A168QIY4_ABSGL</name>
<dbReference type="OrthoDB" id="4088568at2759"/>
<feature type="compositionally biased region" description="Polar residues" evidence="2">
    <location>
        <begin position="827"/>
        <end position="839"/>
    </location>
</feature>
<feature type="compositionally biased region" description="Polar residues" evidence="2">
    <location>
        <begin position="506"/>
        <end position="538"/>
    </location>
</feature>
<keyword evidence="4" id="KW-1185">Reference proteome</keyword>
<proteinExistence type="predicted"/>
<feature type="region of interest" description="Disordered" evidence="2">
    <location>
        <begin position="457"/>
        <end position="477"/>
    </location>
</feature>
<feature type="coiled-coil region" evidence="1">
    <location>
        <begin position="670"/>
        <end position="704"/>
    </location>
</feature>
<gene>
    <name evidence="3" type="primary">ABSGL_10694.1 scaffold 12033</name>
</gene>
<evidence type="ECO:0000256" key="1">
    <source>
        <dbReference type="SAM" id="Coils"/>
    </source>
</evidence>
<accession>A0A168QIY4</accession>
<evidence type="ECO:0000313" key="3">
    <source>
        <dbReference type="EMBL" id="SAM04828.1"/>
    </source>
</evidence>
<feature type="region of interest" description="Disordered" evidence="2">
    <location>
        <begin position="719"/>
        <end position="739"/>
    </location>
</feature>
<dbReference type="Proteomes" id="UP000078561">
    <property type="component" value="Unassembled WGS sequence"/>
</dbReference>
<dbReference type="InParanoid" id="A0A168QIY4"/>
<feature type="compositionally biased region" description="Polar residues" evidence="2">
    <location>
        <begin position="772"/>
        <end position="782"/>
    </location>
</feature>
<protein>
    <submittedName>
        <fullName evidence="3">Uncharacterized protein</fullName>
    </submittedName>
</protein>
<reference evidence="3" key="1">
    <citation type="submission" date="2016-04" db="EMBL/GenBank/DDBJ databases">
        <authorList>
            <person name="Evans L.H."/>
            <person name="Alamgir A."/>
            <person name="Owens N."/>
            <person name="Weber N.D."/>
            <person name="Virtaneva K."/>
            <person name="Barbian K."/>
            <person name="Babar A."/>
            <person name="Rosenke K."/>
        </authorList>
    </citation>
    <scope>NUCLEOTIDE SEQUENCE [LARGE SCALE GENOMIC DNA]</scope>
    <source>
        <strain evidence="3">CBS 101.48</strain>
    </source>
</reference>
<feature type="region of interest" description="Disordered" evidence="2">
    <location>
        <begin position="810"/>
        <end position="971"/>
    </location>
</feature>
<feature type="compositionally biased region" description="Low complexity" evidence="2">
    <location>
        <begin position="817"/>
        <end position="826"/>
    </location>
</feature>
<dbReference type="EMBL" id="LT554417">
    <property type="protein sequence ID" value="SAM04828.1"/>
    <property type="molecule type" value="Genomic_DNA"/>
</dbReference>
<feature type="compositionally biased region" description="Pro residues" evidence="2">
    <location>
        <begin position="916"/>
        <end position="925"/>
    </location>
</feature>
<sequence>MSLNRPRSLGRQKPPRAITIPIHPYTQPPVAHDPAPCLSSVDLNLSSYLPSMEESLQEWLTRNIPEATNSPSPLNALYNEVCSCCGKHDCEHTATLYKAMRKLESDTRLAAEIGQGLLHKHEALVAETNQTKDVLEQQLDEFREKVSTLESLLVDAENSKQDLMEQKNQFHWNWKKSQKALEEITLDFEKANERCVEIGNELKNKTKEVEKLRIFKFMVRQADYREDMLRSQLEDTNQELAISRKKELMLESKYKNLKTRYETVCTTYENLKLDDDDDDPSPTCQTKANTGNSYRQLEYLWKSNEQLRNDIIKLTSLISQPLDSQDNPHDTQHQPDQNYLITLIKELALANAKLKMDLLSGNLSNLEKSFDSPTDLDENNTDVSMDETLVALLPALCQPDSLMAGGGDQRDVKRLDTSAPQIDPLLQQGQHNEEDTLMANGFDTHPQQESTLYSASTSDLLTKVPSPTTSTSLPTSKPDVIHYHYHYHMQNKKRQMLANTNAALQKTKRNNSQQSTTLDQNPRPSQTPKITLSPTSPTLIPAADSKKEGNGVNDDDNDKLTTPYHQLQSHASLVLDRLKSTDIRLLNRRLQRAFDMMELSSMSNSILDSILADILLLDGRFLWLKQTANGGDNDDLTVYGSQLQQQLQHEDPSNVTATFLSAFLPTLTLMQSMLKEIGELRMTMNELQVEYVKKVEEIQHLVEQDILRKHRQECNNKTYITPAPSSSLSTAKQQQGVTGSGGGRALAWLSNMFHISASPVGSTTLMPPPITTKANSTNTIASDPSRRSIRYQRSCDSMLTARHSSFYDVHPSTVPHSNSSSSNNSNKQLVVTTSSSNLRIKQKKNEFDRFGPPSSFPRSASMNDQQKRRRRSGSNQVKQHYGFPLRPSVSAGPMRKSNPSPGIWATATKISVGGTSPPPQSPTPQLPASQEKTVERKRSLLGLGGSSEPLDKLDSTDWKLGTSFGGSWLGT</sequence>
<dbReference type="STRING" id="4829.A0A168QIY4"/>
<feature type="compositionally biased region" description="Polar residues" evidence="2">
    <location>
        <begin position="719"/>
        <end position="737"/>
    </location>
</feature>
<evidence type="ECO:0000313" key="4">
    <source>
        <dbReference type="Proteomes" id="UP000078561"/>
    </source>
</evidence>
<dbReference type="AlphaFoldDB" id="A0A168QIY4"/>
<keyword evidence="1" id="KW-0175">Coiled coil</keyword>
<feature type="coiled-coil region" evidence="1">
    <location>
        <begin position="118"/>
        <end position="208"/>
    </location>
</feature>
<feature type="region of interest" description="Disordered" evidence="2">
    <location>
        <begin position="760"/>
        <end position="789"/>
    </location>
</feature>
<organism evidence="3">
    <name type="scientific">Absidia glauca</name>
    <name type="common">Pin mould</name>
    <dbReference type="NCBI Taxonomy" id="4829"/>
    <lineage>
        <taxon>Eukaryota</taxon>
        <taxon>Fungi</taxon>
        <taxon>Fungi incertae sedis</taxon>
        <taxon>Mucoromycota</taxon>
        <taxon>Mucoromycotina</taxon>
        <taxon>Mucoromycetes</taxon>
        <taxon>Mucorales</taxon>
        <taxon>Cunninghamellaceae</taxon>
        <taxon>Absidia</taxon>
    </lineage>
</organism>